<dbReference type="AlphaFoldDB" id="K9XRF5"/>
<dbReference type="CDD" id="cd07057">
    <property type="entry name" value="BMC_CcmK"/>
    <property type="match status" value="1"/>
</dbReference>
<comment type="domain">
    <text evidence="6">The tight homohexamer forms a small pore which is positively charged.</text>
</comment>
<dbReference type="EMBL" id="CP003653">
    <property type="protein sequence ID" value="AFZ34664.1"/>
    <property type="molecule type" value="Genomic_DNA"/>
</dbReference>
<dbReference type="InterPro" id="IPR044872">
    <property type="entry name" value="CcmK/CsoS1_BMC"/>
</dbReference>
<dbReference type="PANTHER" id="PTHR33941">
    <property type="entry name" value="PROPANEDIOL UTILIZATION PROTEIN PDUA"/>
    <property type="match status" value="1"/>
</dbReference>
<keyword evidence="5" id="KW-1283">Bacterial microcompartment</keyword>
<dbReference type="PATRIC" id="fig|111780.3.peg.1134"/>
<dbReference type="PROSITE" id="PS51930">
    <property type="entry name" value="BMC_2"/>
    <property type="match status" value="1"/>
</dbReference>
<dbReference type="eggNOG" id="COG4577">
    <property type="taxonomic scope" value="Bacteria"/>
</dbReference>
<evidence type="ECO:0000313" key="9">
    <source>
        <dbReference type="Proteomes" id="UP000010473"/>
    </source>
</evidence>
<dbReference type="InterPro" id="IPR037233">
    <property type="entry name" value="CcmK-like_sf"/>
</dbReference>
<name>K9XRF5_STAC7</name>
<protein>
    <recommendedName>
        <fullName evidence="6">Carboxysome shell protein CcmK</fullName>
    </recommendedName>
    <alternativeName>
        <fullName evidence="6">Carbon dioxide-concentrating mechanism protein CcmK</fullName>
    </alternativeName>
</protein>
<evidence type="ECO:0000256" key="5">
    <source>
        <dbReference type="ARBA" id="ARBA00024446"/>
    </source>
</evidence>
<comment type="function">
    <text evidence="6">One of the shell proteins of the carboxysome, a polyhedral inclusion where RuBisCO (ribulose bisphosphate carboxylase, rbcL-rbcS) is sequestered. Assembles into hexamers which make sheets that form the facets of the polyhedral carboxysome. The hexamer central pore probably regulates metabolite flux.</text>
</comment>
<keyword evidence="4 6" id="KW-1282">Carboxysome</keyword>
<dbReference type="HOGENOM" id="CLU_064903_5_0_3"/>
<dbReference type="KEGG" id="scs:Sta7437_1088"/>
<dbReference type="HAMAP" id="MF_00854">
    <property type="entry name" value="CcmK"/>
    <property type="match status" value="1"/>
</dbReference>
<comment type="subunit">
    <text evidence="6">Homohexamer. Interacts with CcmN and CcmO in the carboxysome.</text>
</comment>
<evidence type="ECO:0000259" key="7">
    <source>
        <dbReference type="PROSITE" id="PS51930"/>
    </source>
</evidence>
<proteinExistence type="inferred from homology"/>
<evidence type="ECO:0000256" key="1">
    <source>
        <dbReference type="ARBA" id="ARBA00022531"/>
    </source>
</evidence>
<keyword evidence="9" id="KW-1185">Reference proteome</keyword>
<keyword evidence="2 6" id="KW-0120">Carbon dioxide fixation</keyword>
<dbReference type="GO" id="GO:0043886">
    <property type="term" value="F:structural constituent of carboxysome shell"/>
    <property type="evidence" value="ECO:0007669"/>
    <property type="project" value="UniProtKB-UniRule"/>
</dbReference>
<keyword evidence="1 6" id="KW-0602">Photosynthesis</keyword>
<evidence type="ECO:0000256" key="2">
    <source>
        <dbReference type="ARBA" id="ARBA00023300"/>
    </source>
</evidence>
<evidence type="ECO:0000256" key="3">
    <source>
        <dbReference type="ARBA" id="ARBA00023587"/>
    </source>
</evidence>
<dbReference type="Pfam" id="PF00936">
    <property type="entry name" value="BMC"/>
    <property type="match status" value="1"/>
</dbReference>
<dbReference type="Gene3D" id="3.30.70.1710">
    <property type="match status" value="1"/>
</dbReference>
<evidence type="ECO:0000256" key="4">
    <source>
        <dbReference type="ARBA" id="ARBA00023669"/>
    </source>
</evidence>
<dbReference type="OrthoDB" id="7057533at2"/>
<feature type="domain" description="BMC" evidence="7">
    <location>
        <begin position="6"/>
        <end position="92"/>
    </location>
</feature>
<sequence>MSQQEAVGVIETLGFPSILAAADAMVKGGRVTLVYFDKAEKGNFIVAIRGGISEVEPAMAAGLKAAEETFGGQVMSHYTVPNPPDNVVAVLPIDYTDKVQEFRS</sequence>
<dbReference type="STRING" id="111780.Sta7437_1088"/>
<dbReference type="Proteomes" id="UP000010473">
    <property type="component" value="Chromosome"/>
</dbReference>
<dbReference type="GO" id="GO:0015979">
    <property type="term" value="P:photosynthesis"/>
    <property type="evidence" value="ECO:0007669"/>
    <property type="project" value="UniProtKB-KW"/>
</dbReference>
<organism evidence="8 9">
    <name type="scientific">Stanieria cyanosphaera (strain ATCC 29371 / PCC 7437)</name>
    <dbReference type="NCBI Taxonomy" id="111780"/>
    <lineage>
        <taxon>Bacteria</taxon>
        <taxon>Bacillati</taxon>
        <taxon>Cyanobacteriota</taxon>
        <taxon>Cyanophyceae</taxon>
        <taxon>Pleurocapsales</taxon>
        <taxon>Dermocarpellaceae</taxon>
        <taxon>Stanieria</taxon>
    </lineage>
</organism>
<dbReference type="PANTHER" id="PTHR33941:SF13">
    <property type="entry name" value="CARBOXYSOME SHELL PROTEIN CCMK4"/>
    <property type="match status" value="1"/>
</dbReference>
<dbReference type="GO" id="GO:0031470">
    <property type="term" value="C:carboxysome"/>
    <property type="evidence" value="ECO:0007669"/>
    <property type="project" value="UniProtKB-SubCell"/>
</dbReference>
<evidence type="ECO:0000313" key="8">
    <source>
        <dbReference type="EMBL" id="AFZ34664.1"/>
    </source>
</evidence>
<reference evidence="9" key="1">
    <citation type="journal article" date="2013" name="Proc. Natl. Acad. Sci. U.S.A.">
        <title>Improving the coverage of the cyanobacterial phylum using diversity-driven genome sequencing.</title>
        <authorList>
            <person name="Shih P.M."/>
            <person name="Wu D."/>
            <person name="Latifi A."/>
            <person name="Axen S.D."/>
            <person name="Fewer D.P."/>
            <person name="Talla E."/>
            <person name="Calteau A."/>
            <person name="Cai F."/>
            <person name="Tandeau de Marsac N."/>
            <person name="Rippka R."/>
            <person name="Herdman M."/>
            <person name="Sivonen K."/>
            <person name="Coursin T."/>
            <person name="Laurent T."/>
            <person name="Goodwin L."/>
            <person name="Nolan M."/>
            <person name="Davenport K.W."/>
            <person name="Han C.S."/>
            <person name="Rubin E.M."/>
            <person name="Eisen J.A."/>
            <person name="Woyke T."/>
            <person name="Gugger M."/>
            <person name="Kerfeld C.A."/>
        </authorList>
    </citation>
    <scope>NUCLEOTIDE SEQUENCE [LARGE SCALE GENOMIC DNA]</scope>
    <source>
        <strain evidence="9">ATCC 29371 / PCC 7437</strain>
    </source>
</reference>
<comment type="similarity">
    <text evidence="6">Belongs to the bacterial microcompartments protein family. CcmK subfamily.</text>
</comment>
<dbReference type="GO" id="GO:0015977">
    <property type="term" value="P:carbon fixation"/>
    <property type="evidence" value="ECO:0007669"/>
    <property type="project" value="UniProtKB-UniRule"/>
</dbReference>
<accession>K9XRF5</accession>
<dbReference type="RefSeq" id="WP_015192337.1">
    <property type="nucleotide sequence ID" value="NC_019748.1"/>
</dbReference>
<dbReference type="InterPro" id="IPR050575">
    <property type="entry name" value="BMC_shell"/>
</dbReference>
<comment type="subcellular location">
    <subcellularLocation>
        <location evidence="3 6">Carboxysome</location>
    </subcellularLocation>
</comment>
<dbReference type="SUPFAM" id="SSF143414">
    <property type="entry name" value="CcmK-like"/>
    <property type="match status" value="1"/>
</dbReference>
<dbReference type="SMART" id="SM00877">
    <property type="entry name" value="BMC"/>
    <property type="match status" value="1"/>
</dbReference>
<evidence type="ECO:0000256" key="6">
    <source>
        <dbReference type="HAMAP-Rule" id="MF_00854"/>
    </source>
</evidence>
<gene>
    <name evidence="6" type="primary">ccmK</name>
    <name evidence="8" type="ordered locus">Sta7437_1088</name>
</gene>
<dbReference type="InterPro" id="IPR046380">
    <property type="entry name" value="CcmK"/>
</dbReference>
<dbReference type="InterPro" id="IPR000249">
    <property type="entry name" value="BMC_dom"/>
</dbReference>